<evidence type="ECO:0000256" key="3">
    <source>
        <dbReference type="ARBA" id="ARBA00022989"/>
    </source>
</evidence>
<organism evidence="7 8">
    <name type="scientific">Aspergillus wentii DTO 134E9</name>
    <dbReference type="NCBI Taxonomy" id="1073089"/>
    <lineage>
        <taxon>Eukaryota</taxon>
        <taxon>Fungi</taxon>
        <taxon>Dikarya</taxon>
        <taxon>Ascomycota</taxon>
        <taxon>Pezizomycotina</taxon>
        <taxon>Eurotiomycetes</taxon>
        <taxon>Eurotiomycetidae</taxon>
        <taxon>Eurotiales</taxon>
        <taxon>Aspergillaceae</taxon>
        <taxon>Aspergillus</taxon>
        <taxon>Aspergillus subgen. Cremei</taxon>
    </lineage>
</organism>
<dbReference type="Proteomes" id="UP000184383">
    <property type="component" value="Unassembled WGS sequence"/>
</dbReference>
<dbReference type="GO" id="GO:0016020">
    <property type="term" value="C:membrane"/>
    <property type="evidence" value="ECO:0007669"/>
    <property type="project" value="UniProtKB-SubCell"/>
</dbReference>
<name>A0A1L9R8G9_ASPWE</name>
<keyword evidence="2 5" id="KW-0812">Transmembrane</keyword>
<dbReference type="AlphaFoldDB" id="A0A1L9R8G9"/>
<dbReference type="Pfam" id="PF01061">
    <property type="entry name" value="ABC2_membrane"/>
    <property type="match status" value="1"/>
</dbReference>
<evidence type="ECO:0000256" key="1">
    <source>
        <dbReference type="ARBA" id="ARBA00004141"/>
    </source>
</evidence>
<dbReference type="OrthoDB" id="4505979at2759"/>
<keyword evidence="3 5" id="KW-1133">Transmembrane helix</keyword>
<gene>
    <name evidence="7" type="ORF">ASPWEDRAFT_45154</name>
</gene>
<protein>
    <recommendedName>
        <fullName evidence="6">ABC-2 type transporter transmembrane domain-containing protein</fullName>
    </recommendedName>
</protein>
<comment type="subcellular location">
    <subcellularLocation>
        <location evidence="1">Membrane</location>
        <topology evidence="1">Multi-pass membrane protein</topology>
    </subcellularLocation>
</comment>
<feature type="transmembrane region" description="Helical" evidence="5">
    <location>
        <begin position="16"/>
        <end position="35"/>
    </location>
</feature>
<dbReference type="GeneID" id="63752304"/>
<sequence length="99" mass="11491">MIKDTVNGLQEPLFTVYNFIFVAPGVINQLQPLFIERRKIYDAREKKPRIYSWKAFITTLIVSEFPYRCICAVLGYEFVYTGLENLGLCCLLRWGMSGV</sequence>
<evidence type="ECO:0000256" key="5">
    <source>
        <dbReference type="SAM" id="Phobius"/>
    </source>
</evidence>
<proteinExistence type="predicted"/>
<dbReference type="EMBL" id="KV878216">
    <property type="protein sequence ID" value="OJJ31194.1"/>
    <property type="molecule type" value="Genomic_DNA"/>
</dbReference>
<feature type="domain" description="ABC-2 type transporter transmembrane" evidence="6">
    <location>
        <begin position="5"/>
        <end position="81"/>
    </location>
</feature>
<dbReference type="VEuPathDB" id="FungiDB:ASPWEDRAFT_45154"/>
<keyword evidence="8" id="KW-1185">Reference proteome</keyword>
<dbReference type="RefSeq" id="XP_040684871.1">
    <property type="nucleotide sequence ID" value="XM_040836456.1"/>
</dbReference>
<evidence type="ECO:0000256" key="2">
    <source>
        <dbReference type="ARBA" id="ARBA00022692"/>
    </source>
</evidence>
<dbReference type="InterPro" id="IPR013525">
    <property type="entry name" value="ABC2_TM"/>
</dbReference>
<evidence type="ECO:0000256" key="4">
    <source>
        <dbReference type="ARBA" id="ARBA00023136"/>
    </source>
</evidence>
<accession>A0A1L9R8G9</accession>
<keyword evidence="4 5" id="KW-0472">Membrane</keyword>
<evidence type="ECO:0000313" key="7">
    <source>
        <dbReference type="EMBL" id="OJJ31194.1"/>
    </source>
</evidence>
<dbReference type="STRING" id="1073089.A0A1L9R8G9"/>
<reference evidence="8" key="1">
    <citation type="journal article" date="2017" name="Genome Biol.">
        <title>Comparative genomics reveals high biological diversity and specific adaptations in the industrially and medically important fungal genus Aspergillus.</title>
        <authorList>
            <person name="de Vries R.P."/>
            <person name="Riley R."/>
            <person name="Wiebenga A."/>
            <person name="Aguilar-Osorio G."/>
            <person name="Amillis S."/>
            <person name="Uchima C.A."/>
            <person name="Anderluh G."/>
            <person name="Asadollahi M."/>
            <person name="Askin M."/>
            <person name="Barry K."/>
            <person name="Battaglia E."/>
            <person name="Bayram O."/>
            <person name="Benocci T."/>
            <person name="Braus-Stromeyer S.A."/>
            <person name="Caldana C."/>
            <person name="Canovas D."/>
            <person name="Cerqueira G.C."/>
            <person name="Chen F."/>
            <person name="Chen W."/>
            <person name="Choi C."/>
            <person name="Clum A."/>
            <person name="Dos Santos R.A."/>
            <person name="Damasio A.R."/>
            <person name="Diallinas G."/>
            <person name="Emri T."/>
            <person name="Fekete E."/>
            <person name="Flipphi M."/>
            <person name="Freyberg S."/>
            <person name="Gallo A."/>
            <person name="Gournas C."/>
            <person name="Habgood R."/>
            <person name="Hainaut M."/>
            <person name="Harispe M.L."/>
            <person name="Henrissat B."/>
            <person name="Hilden K.S."/>
            <person name="Hope R."/>
            <person name="Hossain A."/>
            <person name="Karabika E."/>
            <person name="Karaffa L."/>
            <person name="Karanyi Z."/>
            <person name="Krasevec N."/>
            <person name="Kuo A."/>
            <person name="Kusch H."/>
            <person name="LaButti K."/>
            <person name="Lagendijk E.L."/>
            <person name="Lapidus A."/>
            <person name="Levasseur A."/>
            <person name="Lindquist E."/>
            <person name="Lipzen A."/>
            <person name="Logrieco A.F."/>
            <person name="MacCabe A."/>
            <person name="Maekelae M.R."/>
            <person name="Malavazi I."/>
            <person name="Melin P."/>
            <person name="Meyer V."/>
            <person name="Mielnichuk N."/>
            <person name="Miskei M."/>
            <person name="Molnar A.P."/>
            <person name="Mule G."/>
            <person name="Ngan C.Y."/>
            <person name="Orejas M."/>
            <person name="Orosz E."/>
            <person name="Ouedraogo J.P."/>
            <person name="Overkamp K.M."/>
            <person name="Park H.-S."/>
            <person name="Perrone G."/>
            <person name="Piumi F."/>
            <person name="Punt P.J."/>
            <person name="Ram A.F."/>
            <person name="Ramon A."/>
            <person name="Rauscher S."/>
            <person name="Record E."/>
            <person name="Riano-Pachon D.M."/>
            <person name="Robert V."/>
            <person name="Roehrig J."/>
            <person name="Ruller R."/>
            <person name="Salamov A."/>
            <person name="Salih N.S."/>
            <person name="Samson R.A."/>
            <person name="Sandor E."/>
            <person name="Sanguinetti M."/>
            <person name="Schuetze T."/>
            <person name="Sepcic K."/>
            <person name="Shelest E."/>
            <person name="Sherlock G."/>
            <person name="Sophianopoulou V."/>
            <person name="Squina F.M."/>
            <person name="Sun H."/>
            <person name="Susca A."/>
            <person name="Todd R.B."/>
            <person name="Tsang A."/>
            <person name="Unkles S.E."/>
            <person name="van de Wiele N."/>
            <person name="van Rossen-Uffink D."/>
            <person name="Oliveira J.V."/>
            <person name="Vesth T.C."/>
            <person name="Visser J."/>
            <person name="Yu J.-H."/>
            <person name="Zhou M."/>
            <person name="Andersen M.R."/>
            <person name="Archer D.B."/>
            <person name="Baker S.E."/>
            <person name="Benoit I."/>
            <person name="Brakhage A.A."/>
            <person name="Braus G.H."/>
            <person name="Fischer R."/>
            <person name="Frisvad J.C."/>
            <person name="Goldman G.H."/>
            <person name="Houbraken J."/>
            <person name="Oakley B."/>
            <person name="Pocsi I."/>
            <person name="Scazzocchio C."/>
            <person name="Seiboth B."/>
            <person name="vanKuyk P.A."/>
            <person name="Wortman J."/>
            <person name="Dyer P.S."/>
            <person name="Grigoriev I.V."/>
        </authorList>
    </citation>
    <scope>NUCLEOTIDE SEQUENCE [LARGE SCALE GENOMIC DNA]</scope>
    <source>
        <strain evidence="8">DTO 134E9</strain>
    </source>
</reference>
<evidence type="ECO:0000259" key="6">
    <source>
        <dbReference type="Pfam" id="PF01061"/>
    </source>
</evidence>
<dbReference type="GO" id="GO:0140359">
    <property type="term" value="F:ABC-type transporter activity"/>
    <property type="evidence" value="ECO:0007669"/>
    <property type="project" value="InterPro"/>
</dbReference>
<evidence type="ECO:0000313" key="8">
    <source>
        <dbReference type="Proteomes" id="UP000184383"/>
    </source>
</evidence>